<dbReference type="RefSeq" id="WP_378271914.1">
    <property type="nucleotide sequence ID" value="NZ_JBHUKR010000030.1"/>
</dbReference>
<dbReference type="Proteomes" id="UP001597417">
    <property type="component" value="Unassembled WGS sequence"/>
</dbReference>
<gene>
    <name evidence="9" type="ORF">ACFSXZ_40855</name>
</gene>
<feature type="transmembrane region" description="Helical" evidence="7">
    <location>
        <begin position="56"/>
        <end position="72"/>
    </location>
</feature>
<feature type="transmembrane region" description="Helical" evidence="7">
    <location>
        <begin position="6"/>
        <end position="24"/>
    </location>
</feature>
<proteinExistence type="predicted"/>
<evidence type="ECO:0000313" key="9">
    <source>
        <dbReference type="EMBL" id="MFD2422692.1"/>
    </source>
</evidence>
<protein>
    <submittedName>
        <fullName evidence="9">Type II secretion system F family protein</fullName>
    </submittedName>
</protein>
<dbReference type="InterPro" id="IPR018076">
    <property type="entry name" value="T2SS_GspF_dom"/>
</dbReference>
<evidence type="ECO:0000256" key="3">
    <source>
        <dbReference type="ARBA" id="ARBA00022692"/>
    </source>
</evidence>
<feature type="region of interest" description="Disordered" evidence="6">
    <location>
        <begin position="287"/>
        <end position="313"/>
    </location>
</feature>
<keyword evidence="4 7" id="KW-1133">Transmembrane helix</keyword>
<feature type="domain" description="Type II secretion system protein GspF" evidence="8">
    <location>
        <begin position="112"/>
        <end position="239"/>
    </location>
</feature>
<name>A0ABW5G9B6_9PSEU</name>
<reference evidence="10" key="1">
    <citation type="journal article" date="2019" name="Int. J. Syst. Evol. Microbiol.">
        <title>The Global Catalogue of Microorganisms (GCM) 10K type strain sequencing project: providing services to taxonomists for standard genome sequencing and annotation.</title>
        <authorList>
            <consortium name="The Broad Institute Genomics Platform"/>
            <consortium name="The Broad Institute Genome Sequencing Center for Infectious Disease"/>
            <person name="Wu L."/>
            <person name="Ma J."/>
        </authorList>
    </citation>
    <scope>NUCLEOTIDE SEQUENCE [LARGE SCALE GENOMIC DNA]</scope>
    <source>
        <strain evidence="10">CGMCC 4.7645</strain>
    </source>
</reference>
<evidence type="ECO:0000256" key="5">
    <source>
        <dbReference type="ARBA" id="ARBA00023136"/>
    </source>
</evidence>
<comment type="caution">
    <text evidence="9">The sequence shown here is derived from an EMBL/GenBank/DDBJ whole genome shotgun (WGS) entry which is preliminary data.</text>
</comment>
<evidence type="ECO:0000256" key="7">
    <source>
        <dbReference type="SAM" id="Phobius"/>
    </source>
</evidence>
<keyword evidence="2" id="KW-1003">Cell membrane</keyword>
<evidence type="ECO:0000256" key="2">
    <source>
        <dbReference type="ARBA" id="ARBA00022475"/>
    </source>
</evidence>
<dbReference type="PANTHER" id="PTHR35007">
    <property type="entry name" value="INTEGRAL MEMBRANE PROTEIN-RELATED"/>
    <property type="match status" value="1"/>
</dbReference>
<dbReference type="EMBL" id="JBHUKR010000030">
    <property type="protein sequence ID" value="MFD2422692.1"/>
    <property type="molecule type" value="Genomic_DNA"/>
</dbReference>
<accession>A0ABW5G9B6</accession>
<evidence type="ECO:0000313" key="10">
    <source>
        <dbReference type="Proteomes" id="UP001597417"/>
    </source>
</evidence>
<evidence type="ECO:0000259" key="8">
    <source>
        <dbReference type="Pfam" id="PF00482"/>
    </source>
</evidence>
<keyword evidence="3 7" id="KW-0812">Transmembrane</keyword>
<organism evidence="9 10">
    <name type="scientific">Amycolatopsis pigmentata</name>
    <dbReference type="NCBI Taxonomy" id="450801"/>
    <lineage>
        <taxon>Bacteria</taxon>
        <taxon>Bacillati</taxon>
        <taxon>Actinomycetota</taxon>
        <taxon>Actinomycetes</taxon>
        <taxon>Pseudonocardiales</taxon>
        <taxon>Pseudonocardiaceae</taxon>
        <taxon>Amycolatopsis</taxon>
    </lineage>
</organism>
<feature type="transmembrane region" description="Helical" evidence="7">
    <location>
        <begin position="252"/>
        <end position="275"/>
    </location>
</feature>
<evidence type="ECO:0000256" key="6">
    <source>
        <dbReference type="SAM" id="MobiDB-lite"/>
    </source>
</evidence>
<feature type="transmembrane region" description="Helical" evidence="7">
    <location>
        <begin position="78"/>
        <end position="96"/>
    </location>
</feature>
<keyword evidence="5 7" id="KW-0472">Membrane</keyword>
<evidence type="ECO:0000256" key="4">
    <source>
        <dbReference type="ARBA" id="ARBA00022989"/>
    </source>
</evidence>
<evidence type="ECO:0000256" key="1">
    <source>
        <dbReference type="ARBA" id="ARBA00004651"/>
    </source>
</evidence>
<keyword evidence="10" id="KW-1185">Reference proteome</keyword>
<feature type="transmembrane region" description="Helical" evidence="7">
    <location>
        <begin position="227"/>
        <end position="246"/>
    </location>
</feature>
<dbReference type="PANTHER" id="PTHR35007:SF3">
    <property type="entry name" value="POSSIBLE CONSERVED ALANINE RICH MEMBRANE PROTEIN"/>
    <property type="match status" value="1"/>
</dbReference>
<comment type="subcellular location">
    <subcellularLocation>
        <location evidence="1">Cell membrane</location>
        <topology evidence="1">Multi-pass membrane protein</topology>
    </subcellularLocation>
</comment>
<sequence>MTLVWPGFLGVLALLSVGCTVAAFRPTRGRGTETPGVFAAIGGLAQSGRRVLARIALRRLLVAVVVAVVVWWTSGWPVAAVLAAAGVVTVPVLARGDDPRRLIARLDALASWVRRLADLLSSGAGGLEQAITTSAHTAPEALAIEVQTLAVRLRTRGLEPALRAFADDLDDEAADEVVLALIVRARAGGRGLADILDAKAKALDAEVVARRDVEADRAKPRTDVRTILAITAALLAGLMVFAHDFLTPFDEMLGQLVMAGIGVLLGAAGWWMHLLTRARRPVRLLGGAAENPAGTPKPPRRLAVVPHTTEVPR</sequence>
<dbReference type="Pfam" id="PF00482">
    <property type="entry name" value="T2SSF"/>
    <property type="match status" value="1"/>
</dbReference>